<name>A0ABS1JKG8_9BURK</name>
<dbReference type="Pfam" id="PF00128">
    <property type="entry name" value="Alpha-amylase"/>
    <property type="match status" value="1"/>
</dbReference>
<dbReference type="PANTHER" id="PTHR43002">
    <property type="entry name" value="GLYCOGEN DEBRANCHING ENZYME"/>
    <property type="match status" value="1"/>
</dbReference>
<dbReference type="Gene3D" id="2.60.40.10">
    <property type="entry name" value="Immunoglobulins"/>
    <property type="match status" value="1"/>
</dbReference>
<evidence type="ECO:0000256" key="2">
    <source>
        <dbReference type="ARBA" id="ARBA00022801"/>
    </source>
</evidence>
<dbReference type="Gene3D" id="3.20.20.80">
    <property type="entry name" value="Glycosidases"/>
    <property type="match status" value="1"/>
</dbReference>
<keyword evidence="2" id="KW-0378">Hydrolase</keyword>
<dbReference type="SUPFAM" id="SSF51011">
    <property type="entry name" value="Glycosyl hydrolase domain"/>
    <property type="match status" value="1"/>
</dbReference>
<dbReference type="SMART" id="SM00642">
    <property type="entry name" value="Aamy"/>
    <property type="match status" value="1"/>
</dbReference>
<dbReference type="Gene3D" id="2.60.40.1180">
    <property type="entry name" value="Golgi alpha-mannosidase II"/>
    <property type="match status" value="1"/>
</dbReference>
<dbReference type="InterPro" id="IPR004193">
    <property type="entry name" value="Glyco_hydro_13_N"/>
</dbReference>
<feature type="compositionally biased region" description="Basic and acidic residues" evidence="4">
    <location>
        <begin position="483"/>
        <end position="498"/>
    </location>
</feature>
<dbReference type="NCBIfam" id="TIGR02100">
    <property type="entry name" value="glgX_debranch"/>
    <property type="match status" value="1"/>
</dbReference>
<dbReference type="EMBL" id="JAEQND010000003">
    <property type="protein sequence ID" value="MBL0424717.1"/>
    <property type="molecule type" value="Genomic_DNA"/>
</dbReference>
<dbReference type="SUPFAM" id="SSF81296">
    <property type="entry name" value="E set domains"/>
    <property type="match status" value="1"/>
</dbReference>
<evidence type="ECO:0000259" key="5">
    <source>
        <dbReference type="SMART" id="SM00642"/>
    </source>
</evidence>
<feature type="region of interest" description="Disordered" evidence="4">
    <location>
        <begin position="483"/>
        <end position="510"/>
    </location>
</feature>
<dbReference type="InterPro" id="IPR006047">
    <property type="entry name" value="GH13_cat_dom"/>
</dbReference>
<dbReference type="CDD" id="cd02856">
    <property type="entry name" value="E_set_GDE_Isoamylase_N"/>
    <property type="match status" value="1"/>
</dbReference>
<gene>
    <name evidence="6" type="primary">glgX</name>
    <name evidence="6" type="ORF">JI746_06310</name>
</gene>
<dbReference type="CDD" id="cd11326">
    <property type="entry name" value="AmyAc_Glg_debranch"/>
    <property type="match status" value="1"/>
</dbReference>
<dbReference type="Proteomes" id="UP000622707">
    <property type="component" value="Unassembled WGS sequence"/>
</dbReference>
<dbReference type="InterPro" id="IPR044505">
    <property type="entry name" value="GlgX_Isoamylase_N_E_set"/>
</dbReference>
<proteinExistence type="inferred from homology"/>
<dbReference type="Pfam" id="PF02922">
    <property type="entry name" value="CBM_48"/>
    <property type="match status" value="1"/>
</dbReference>
<evidence type="ECO:0000313" key="7">
    <source>
        <dbReference type="Proteomes" id="UP000622707"/>
    </source>
</evidence>
<dbReference type="RefSeq" id="WP_201687953.1">
    <property type="nucleotide sequence ID" value="NZ_JAEQND010000003.1"/>
</dbReference>
<comment type="similarity">
    <text evidence="1">Belongs to the glycosyl hydrolase 13 family.</text>
</comment>
<dbReference type="InterPro" id="IPR013783">
    <property type="entry name" value="Ig-like_fold"/>
</dbReference>
<dbReference type="InterPro" id="IPR014756">
    <property type="entry name" value="Ig_E-set"/>
</dbReference>
<accession>A0ABS1JKG8</accession>
<comment type="caution">
    <text evidence="6">The sequence shown here is derived from an EMBL/GenBank/DDBJ whole genome shotgun (WGS) entry which is preliminary data.</text>
</comment>
<protein>
    <submittedName>
        <fullName evidence="6">Glycogen debranching protein GlgX</fullName>
    </submittedName>
</protein>
<dbReference type="InterPro" id="IPR017853">
    <property type="entry name" value="GH"/>
</dbReference>
<sequence>MKGVPEFSELAQFLVAPGAPYPLGATCDGEGVNFALYSEHATKVEVCLFDAAGKESRICLREQTAFVWHGYLRGLQPGQRYGFRVHGPYDPARGLRFNPQMVLLDPYARAVDGLEDFSRGGFAYVPGSPEADLEPVGCEQRAAPLGMVIDPCFDWGDDRWPNTPWNETVLYEAHVKGLTMLHPDVPPKLRGTYAGLAHPAMLRYLKKLGVTAVELMPVHAHVDDPFLVDKGLRNYWGYSTLGYFAPDLRYSASFRRGDAAGAVREFKEMVKALHSAGLEVILDVVYNHTAEGNHLGPTLSLKGIDNPTYYRLVPEQPRYYFDYTGTGNTLNVRHPQALQLVMDSLRYWLTSMHVDGFRFDLASTLARGLHEVDQLSGFFTIIHQDPVLSRAKLIAEPWDVGEGGYQVGNFPVKWTEWNGIYRDSIRAFWRGEGGRASDLGLRLTGSSDLYQGDGRKPSASINLVTAHDGFTLRDLVTYDRKHNEANGEGNRDGDDHNRSWNCGAEGPSTDGQVSALRVRQQRNLLATLLLSQGTPMLVAGDECGRTQRGNNNAYCQDNEISWMDWQGRDESLLAFTRKLLRIRRGHPALRRQKFFSGRPIRGGDIRDVMWFRHDGETMTDEDWNNPHTQSLAMFLAGNGLEETDSSGRPLCDDNLLLVMSAWSQDMEFTLPELPGCAGWELVLDTSRDVAEEACRPGEATLLVAHSLKLFRSPLAGPPAS</sequence>
<feature type="domain" description="Glycosyl hydrolase family 13 catalytic" evidence="5">
    <location>
        <begin position="168"/>
        <end position="583"/>
    </location>
</feature>
<organism evidence="6 7">
    <name type="scientific">Ramlibacter alkalitolerans</name>
    <dbReference type="NCBI Taxonomy" id="2039631"/>
    <lineage>
        <taxon>Bacteria</taxon>
        <taxon>Pseudomonadati</taxon>
        <taxon>Pseudomonadota</taxon>
        <taxon>Betaproteobacteria</taxon>
        <taxon>Burkholderiales</taxon>
        <taxon>Comamonadaceae</taxon>
        <taxon>Ramlibacter</taxon>
    </lineage>
</organism>
<evidence type="ECO:0000313" key="6">
    <source>
        <dbReference type="EMBL" id="MBL0424717.1"/>
    </source>
</evidence>
<reference evidence="6 7" key="1">
    <citation type="journal article" date="2017" name="Int. J. Syst. Evol. Microbiol.">
        <title>Ramlibacter alkalitolerans sp. nov., alkali-tolerant bacterium isolated from soil of ginseng.</title>
        <authorList>
            <person name="Lee D.H."/>
            <person name="Cha C.J."/>
        </authorList>
    </citation>
    <scope>NUCLEOTIDE SEQUENCE [LARGE SCALE GENOMIC DNA]</scope>
    <source>
        <strain evidence="6 7">KACC 19305</strain>
    </source>
</reference>
<dbReference type="InterPro" id="IPR013780">
    <property type="entry name" value="Glyco_hydro_b"/>
</dbReference>
<keyword evidence="7" id="KW-1185">Reference proteome</keyword>
<dbReference type="SUPFAM" id="SSF51445">
    <property type="entry name" value="(Trans)glycosidases"/>
    <property type="match status" value="1"/>
</dbReference>
<evidence type="ECO:0000256" key="4">
    <source>
        <dbReference type="SAM" id="MobiDB-lite"/>
    </source>
</evidence>
<dbReference type="InterPro" id="IPR011837">
    <property type="entry name" value="Glycogen_debranch_GlgX"/>
</dbReference>
<keyword evidence="3" id="KW-0326">Glycosidase</keyword>
<evidence type="ECO:0000256" key="1">
    <source>
        <dbReference type="ARBA" id="ARBA00008061"/>
    </source>
</evidence>
<evidence type="ECO:0000256" key="3">
    <source>
        <dbReference type="ARBA" id="ARBA00023295"/>
    </source>
</evidence>